<dbReference type="InterPro" id="IPR036663">
    <property type="entry name" value="Fumarylacetoacetase_C_sf"/>
</dbReference>
<dbReference type="Proteomes" id="UP000062160">
    <property type="component" value="Unassembled WGS sequence"/>
</dbReference>
<dbReference type="Pfam" id="PF01557">
    <property type="entry name" value="FAA_hydrolase"/>
    <property type="match status" value="1"/>
</dbReference>
<dbReference type="OrthoDB" id="9805307at2"/>
<keyword evidence="6" id="KW-1185">Reference proteome</keyword>
<dbReference type="EMBL" id="DF977001">
    <property type="protein sequence ID" value="GAQ25416.1"/>
    <property type="molecule type" value="Genomic_DNA"/>
</dbReference>
<dbReference type="PANTHER" id="PTHR42796">
    <property type="entry name" value="FUMARYLACETOACETATE HYDROLASE DOMAIN-CONTAINING PROTEIN 2A-RELATED"/>
    <property type="match status" value="1"/>
</dbReference>
<dbReference type="AlphaFoldDB" id="A0A0U9I4T9"/>
<protein>
    <submittedName>
        <fullName evidence="5">2-keto-4-pentenoate hydratase</fullName>
    </submittedName>
</protein>
<dbReference type="Gene3D" id="2.30.30.370">
    <property type="entry name" value="FAH"/>
    <property type="match status" value="1"/>
</dbReference>
<dbReference type="GO" id="GO:0046872">
    <property type="term" value="F:metal ion binding"/>
    <property type="evidence" value="ECO:0007669"/>
    <property type="project" value="UniProtKB-KW"/>
</dbReference>
<dbReference type="Pfam" id="PF10370">
    <property type="entry name" value="Rv2993c-like_N"/>
    <property type="match status" value="1"/>
</dbReference>
<dbReference type="SUPFAM" id="SSF56529">
    <property type="entry name" value="FAH"/>
    <property type="match status" value="1"/>
</dbReference>
<dbReference type="InterPro" id="IPR051121">
    <property type="entry name" value="FAH"/>
</dbReference>
<evidence type="ECO:0000313" key="6">
    <source>
        <dbReference type="Proteomes" id="UP000062160"/>
    </source>
</evidence>
<dbReference type="STRING" id="224999.GCA_001485475_01433"/>
<dbReference type="GO" id="GO:0019752">
    <property type="term" value="P:carboxylic acid metabolic process"/>
    <property type="evidence" value="ECO:0007669"/>
    <property type="project" value="UniProtKB-ARBA"/>
</dbReference>
<dbReference type="PANTHER" id="PTHR42796:SF4">
    <property type="entry name" value="FUMARYLACETOACETATE HYDROLASE DOMAIN-CONTAINING PROTEIN 2A"/>
    <property type="match status" value="1"/>
</dbReference>
<dbReference type="InterPro" id="IPR011234">
    <property type="entry name" value="Fumarylacetoacetase-like_C"/>
</dbReference>
<comment type="similarity">
    <text evidence="1">Belongs to the FAH family.</text>
</comment>
<dbReference type="FunFam" id="3.90.850.10:FF:000002">
    <property type="entry name" value="2-hydroxyhepta-2,4-diene-1,7-dioate isomerase"/>
    <property type="match status" value="1"/>
</dbReference>
<keyword evidence="2" id="KW-0479">Metal-binding</keyword>
<reference evidence="5" key="1">
    <citation type="journal article" date="2016" name="Genome Announc.">
        <title>Draft Genome Sequence of the Syntrophic Lactate-Degrading Bacterium Tepidanaerobacter syntrophicus JLT.</title>
        <authorList>
            <person name="Matsuura N."/>
            <person name="Ohashi A."/>
            <person name="Tourlousse D.M."/>
            <person name="Sekiguchi Y."/>
        </authorList>
    </citation>
    <scope>NUCLEOTIDE SEQUENCE [LARGE SCALE GENOMIC DNA]</scope>
    <source>
        <strain evidence="5">JL</strain>
    </source>
</reference>
<evidence type="ECO:0000256" key="1">
    <source>
        <dbReference type="ARBA" id="ARBA00010211"/>
    </source>
</evidence>
<evidence type="ECO:0000313" key="5">
    <source>
        <dbReference type="EMBL" id="GAQ25416.1"/>
    </source>
</evidence>
<feature type="domain" description="Rv2993c-like N-terminal" evidence="4">
    <location>
        <begin position="3"/>
        <end position="51"/>
    </location>
</feature>
<evidence type="ECO:0000259" key="4">
    <source>
        <dbReference type="Pfam" id="PF10370"/>
    </source>
</evidence>
<sequence>MNKYVRFDDGKGPKYGLLEGEKIAELEGSIFGKWSKTSKVYDLNKVKLLAPCEPTKVVGVGTNYKEVINEKGDPMPEEPIIFLKPSTSVIGPDEAIVCPPGVKELNYEAELVVVIKDKIKNVSVEDAKNHVLGYTCGNDITAKDFMIKGKPWTKAKCYDTFMPIGPCIVEGIDGDNLGIKMYHNGKVTQDSNTSDMIFNVSQIIAFVSAIMTLNPGDIISTGTPPGKGNLAAGDIIEAELENIGRLKNTVK</sequence>
<proteinExistence type="inferred from homology"/>
<name>A0A0U9I4T9_9FIRM</name>
<evidence type="ECO:0000256" key="2">
    <source>
        <dbReference type="ARBA" id="ARBA00022723"/>
    </source>
</evidence>
<dbReference type="GO" id="GO:0016853">
    <property type="term" value="F:isomerase activity"/>
    <property type="evidence" value="ECO:0007669"/>
    <property type="project" value="UniProtKB-ARBA"/>
</dbReference>
<gene>
    <name evidence="5" type="ORF">TSYNT_7439</name>
</gene>
<dbReference type="InterPro" id="IPR018833">
    <property type="entry name" value="Rv2993c-like_N"/>
</dbReference>
<feature type="domain" description="Fumarylacetoacetase-like C-terminal" evidence="3">
    <location>
        <begin position="56"/>
        <end position="250"/>
    </location>
</feature>
<dbReference type="RefSeq" id="WP_059032801.1">
    <property type="nucleotide sequence ID" value="NZ_BSDN01000011.1"/>
</dbReference>
<dbReference type="Gene3D" id="3.90.850.10">
    <property type="entry name" value="Fumarylacetoacetase-like, C-terminal domain"/>
    <property type="match status" value="1"/>
</dbReference>
<accession>A0A0U9I4T9</accession>
<evidence type="ECO:0000259" key="3">
    <source>
        <dbReference type="Pfam" id="PF01557"/>
    </source>
</evidence>
<organism evidence="5">
    <name type="scientific">Tepidanaerobacter syntrophicus</name>
    <dbReference type="NCBI Taxonomy" id="224999"/>
    <lineage>
        <taxon>Bacteria</taxon>
        <taxon>Bacillati</taxon>
        <taxon>Bacillota</taxon>
        <taxon>Clostridia</taxon>
        <taxon>Thermosediminibacterales</taxon>
        <taxon>Tepidanaerobacteraceae</taxon>
        <taxon>Tepidanaerobacter</taxon>
    </lineage>
</organism>